<organism evidence="2 3">
    <name type="scientific">Actinosynnema pretiosum subsp. pretiosum</name>
    <dbReference type="NCBI Taxonomy" id="103721"/>
    <lineage>
        <taxon>Bacteria</taxon>
        <taxon>Bacillati</taxon>
        <taxon>Actinomycetota</taxon>
        <taxon>Actinomycetes</taxon>
        <taxon>Pseudonocardiales</taxon>
        <taxon>Pseudonocardiaceae</taxon>
        <taxon>Actinosynnema</taxon>
    </lineage>
</organism>
<name>A0AA45L6U6_9PSEU</name>
<evidence type="ECO:0000256" key="1">
    <source>
        <dbReference type="SAM" id="MobiDB-lite"/>
    </source>
</evidence>
<feature type="compositionally biased region" description="Basic residues" evidence="1">
    <location>
        <begin position="98"/>
        <end position="107"/>
    </location>
</feature>
<reference evidence="2" key="1">
    <citation type="submission" date="2021-04" db="EMBL/GenBank/DDBJ databases">
        <title>Genomic sequence of Actinosynnema pretiosum subsp. pretiosum ATCC 31280 (C-14919).</title>
        <authorList>
            <person name="Bai L."/>
            <person name="Wang X."/>
            <person name="Xiao Y."/>
        </authorList>
    </citation>
    <scope>NUCLEOTIDE SEQUENCE</scope>
    <source>
        <strain evidence="2">ATCC 31280</strain>
    </source>
</reference>
<evidence type="ECO:0000313" key="2">
    <source>
        <dbReference type="EMBL" id="QUF04347.1"/>
    </source>
</evidence>
<feature type="compositionally biased region" description="Basic residues" evidence="1">
    <location>
        <begin position="74"/>
        <end position="91"/>
    </location>
</feature>
<protein>
    <submittedName>
        <fullName evidence="2">Uncharacterized protein</fullName>
    </submittedName>
</protein>
<dbReference type="AlphaFoldDB" id="A0AA45L6U6"/>
<sequence>MDWKPGADVAAGWDPDDRTIDLAVSRLRATERAVVLNPGGPGQQGVTMPRHVGESRAAGRGTRSLPIHEGRSPVARRSRCRPQPGVRRRRGGATASSARRRTRRARARCCWSGHTEEQATPHPWAERVREVIGGELLSVTDERHGSLKSSPCAEFAVRLFDTGRAEGGTCEVG</sequence>
<feature type="region of interest" description="Disordered" evidence="1">
    <location>
        <begin position="35"/>
        <end position="114"/>
    </location>
</feature>
<gene>
    <name evidence="2" type="ORF">KCV87_34415</name>
</gene>
<dbReference type="Proteomes" id="UP000677152">
    <property type="component" value="Chromosome"/>
</dbReference>
<accession>A0AA45L6U6</accession>
<proteinExistence type="predicted"/>
<dbReference type="EMBL" id="CP073249">
    <property type="protein sequence ID" value="QUF04347.1"/>
    <property type="molecule type" value="Genomic_DNA"/>
</dbReference>
<evidence type="ECO:0000313" key="3">
    <source>
        <dbReference type="Proteomes" id="UP000677152"/>
    </source>
</evidence>